<accession>A0A381UE87</accession>
<dbReference type="AlphaFoldDB" id="A0A381UE87"/>
<evidence type="ECO:0000313" key="1">
    <source>
        <dbReference type="EMBL" id="SVA24953.1"/>
    </source>
</evidence>
<reference evidence="1" key="1">
    <citation type="submission" date="2018-05" db="EMBL/GenBank/DDBJ databases">
        <authorList>
            <person name="Lanie J.A."/>
            <person name="Ng W.-L."/>
            <person name="Kazmierczak K.M."/>
            <person name="Andrzejewski T.M."/>
            <person name="Davidsen T.M."/>
            <person name="Wayne K.J."/>
            <person name="Tettelin H."/>
            <person name="Glass J.I."/>
            <person name="Rusch D."/>
            <person name="Podicherti R."/>
            <person name="Tsui H.-C.T."/>
            <person name="Winkler M.E."/>
        </authorList>
    </citation>
    <scope>NUCLEOTIDE SEQUENCE</scope>
</reference>
<dbReference type="EMBL" id="UINC01006014">
    <property type="protein sequence ID" value="SVA24953.1"/>
    <property type="molecule type" value="Genomic_DNA"/>
</dbReference>
<sequence>VFYDRLNNQYIRNACDFHNLHISYNNLELVLEKFLLDIKIINNKV</sequence>
<proteinExistence type="predicted"/>
<gene>
    <name evidence="1" type="ORF">METZ01_LOCUS77807</name>
</gene>
<feature type="non-terminal residue" evidence="1">
    <location>
        <position position="1"/>
    </location>
</feature>
<organism evidence="1">
    <name type="scientific">marine metagenome</name>
    <dbReference type="NCBI Taxonomy" id="408172"/>
    <lineage>
        <taxon>unclassified sequences</taxon>
        <taxon>metagenomes</taxon>
        <taxon>ecological metagenomes</taxon>
    </lineage>
</organism>
<name>A0A381UE87_9ZZZZ</name>
<protein>
    <submittedName>
        <fullName evidence="1">Uncharacterized protein</fullName>
    </submittedName>
</protein>